<accession>Q2J3X2</accession>
<evidence type="ECO:0000256" key="4">
    <source>
        <dbReference type="ARBA" id="ARBA00022970"/>
    </source>
</evidence>
<dbReference type="KEGG" id="rpb:RPB_0126"/>
<dbReference type="InterPro" id="IPR000709">
    <property type="entry name" value="Leu_Ile_Val-bd"/>
</dbReference>
<keyword evidence="3 5" id="KW-0732">Signal</keyword>
<dbReference type="InterPro" id="IPR028082">
    <property type="entry name" value="Peripla_BP_I"/>
</dbReference>
<evidence type="ECO:0000256" key="3">
    <source>
        <dbReference type="ARBA" id="ARBA00022729"/>
    </source>
</evidence>
<dbReference type="STRING" id="316058.RPB_0126"/>
<feature type="chain" id="PRO_5004210780" evidence="5">
    <location>
        <begin position="26"/>
        <end position="402"/>
    </location>
</feature>
<keyword evidence="2" id="KW-0813">Transport</keyword>
<reference evidence="7 8" key="1">
    <citation type="submission" date="2006-01" db="EMBL/GenBank/DDBJ databases">
        <title>Complete sequence of Rhodopseudomonas palustris HaA2.</title>
        <authorList>
            <consortium name="US DOE Joint Genome Institute"/>
            <person name="Copeland A."/>
            <person name="Lucas S."/>
            <person name="Lapidus A."/>
            <person name="Barry K."/>
            <person name="Detter J.C."/>
            <person name="Glavina T."/>
            <person name="Hammon N."/>
            <person name="Israni S."/>
            <person name="Pitluck S."/>
            <person name="Chain P."/>
            <person name="Malfatti S."/>
            <person name="Shin M."/>
            <person name="Vergez L."/>
            <person name="Schmutz J."/>
            <person name="Larimer F."/>
            <person name="Land M."/>
            <person name="Hauser L."/>
            <person name="Pelletier D.A."/>
            <person name="Kyrpides N."/>
            <person name="Anderson I."/>
            <person name="Oda Y."/>
            <person name="Harwood C.S."/>
            <person name="Richardson P."/>
        </authorList>
    </citation>
    <scope>NUCLEOTIDE SEQUENCE [LARGE SCALE GENOMIC DNA]</scope>
    <source>
        <strain evidence="7 8">HaA2</strain>
    </source>
</reference>
<evidence type="ECO:0000256" key="1">
    <source>
        <dbReference type="ARBA" id="ARBA00010062"/>
    </source>
</evidence>
<keyword evidence="4" id="KW-0029">Amino-acid transport</keyword>
<gene>
    <name evidence="7" type="ordered locus">RPB_0126</name>
</gene>
<dbReference type="PANTHER" id="PTHR30483">
    <property type="entry name" value="LEUCINE-SPECIFIC-BINDING PROTEIN"/>
    <property type="match status" value="1"/>
</dbReference>
<dbReference type="Gene3D" id="3.40.50.2300">
    <property type="match status" value="2"/>
</dbReference>
<dbReference type="PRINTS" id="PR00337">
    <property type="entry name" value="LEUILEVALBP"/>
</dbReference>
<keyword evidence="7" id="KW-0675">Receptor</keyword>
<dbReference type="Proteomes" id="UP000008809">
    <property type="component" value="Chromosome"/>
</dbReference>
<evidence type="ECO:0000256" key="5">
    <source>
        <dbReference type="SAM" id="SignalP"/>
    </source>
</evidence>
<dbReference type="InterPro" id="IPR051010">
    <property type="entry name" value="BCAA_transport"/>
</dbReference>
<keyword evidence="8" id="KW-1185">Reference proteome</keyword>
<dbReference type="HOGENOM" id="CLU_027128_1_4_5"/>
<dbReference type="GO" id="GO:0006865">
    <property type="term" value="P:amino acid transport"/>
    <property type="evidence" value="ECO:0007669"/>
    <property type="project" value="UniProtKB-KW"/>
</dbReference>
<dbReference type="RefSeq" id="WP_011439028.1">
    <property type="nucleotide sequence ID" value="NC_007778.1"/>
</dbReference>
<dbReference type="eggNOG" id="COG0683">
    <property type="taxonomic scope" value="Bacteria"/>
</dbReference>
<proteinExistence type="inferred from homology"/>
<dbReference type="CDD" id="cd06330">
    <property type="entry name" value="PBP1_As_SBP-like"/>
    <property type="match status" value="1"/>
</dbReference>
<feature type="signal peptide" evidence="5">
    <location>
        <begin position="1"/>
        <end position="25"/>
    </location>
</feature>
<protein>
    <submittedName>
        <fullName evidence="7">Extracellular ligand-binding receptor</fullName>
    </submittedName>
</protein>
<dbReference type="AlphaFoldDB" id="Q2J3X2"/>
<sequence length="402" mass="43929">MAGRFAVKLVSVAVALMASGWRADAADQPPIRIGDVSSYSALPIGARGYRQGWELARDEINGKGGVLGRQLQIISRDDAGKPDAAITQAAQLVDAENVDLLTGTILSNVGLAVSDFAKRRKIFFLASQPLTDALIWDKRSRYTYRLRPSTYTQTTILAQEAAKLPARRWATIAPNYEFGQAAVSNFKQELRRLRPDVEFISEQWPPLGKIDAGSVVQAMAADNPEAIFNVTFGSDLARLVREGTTRKTFANRTVVSLLTGEPEYLAPLKDEAPEGWIVTGYPWNEIATPEHRAFVEAYRARFKDAPNIGALIGYINTLVLAKAIETAGSTETEALLAAMEHLKIDTPCGPISFRAVDHQSTLGIYIGKLAVRDGQGVMTDWRYVDGATHQPSDADVLAKIKE</sequence>
<evidence type="ECO:0000259" key="6">
    <source>
        <dbReference type="Pfam" id="PF13458"/>
    </source>
</evidence>
<dbReference type="PANTHER" id="PTHR30483:SF37">
    <property type="entry name" value="ABC TRANSPORTER SUBSTRATE-BINDING PROTEIN"/>
    <property type="match status" value="1"/>
</dbReference>
<name>Q2J3X2_RHOP2</name>
<evidence type="ECO:0000256" key="2">
    <source>
        <dbReference type="ARBA" id="ARBA00022448"/>
    </source>
</evidence>
<evidence type="ECO:0000313" key="8">
    <source>
        <dbReference type="Proteomes" id="UP000008809"/>
    </source>
</evidence>
<comment type="similarity">
    <text evidence="1">Belongs to the leucine-binding protein family.</text>
</comment>
<feature type="domain" description="Leucine-binding protein" evidence="6">
    <location>
        <begin position="35"/>
        <end position="370"/>
    </location>
</feature>
<dbReference type="OrthoDB" id="9783240at2"/>
<dbReference type="Pfam" id="PF13458">
    <property type="entry name" value="Peripla_BP_6"/>
    <property type="match status" value="1"/>
</dbReference>
<organism evidence="7 8">
    <name type="scientific">Rhodopseudomonas palustris (strain HaA2)</name>
    <dbReference type="NCBI Taxonomy" id="316058"/>
    <lineage>
        <taxon>Bacteria</taxon>
        <taxon>Pseudomonadati</taxon>
        <taxon>Pseudomonadota</taxon>
        <taxon>Alphaproteobacteria</taxon>
        <taxon>Hyphomicrobiales</taxon>
        <taxon>Nitrobacteraceae</taxon>
        <taxon>Rhodopseudomonas</taxon>
    </lineage>
</organism>
<dbReference type="InterPro" id="IPR028081">
    <property type="entry name" value="Leu-bd"/>
</dbReference>
<dbReference type="SUPFAM" id="SSF53822">
    <property type="entry name" value="Periplasmic binding protein-like I"/>
    <property type="match status" value="1"/>
</dbReference>
<dbReference type="EMBL" id="CP000250">
    <property type="protein sequence ID" value="ABD04838.1"/>
    <property type="molecule type" value="Genomic_DNA"/>
</dbReference>
<evidence type="ECO:0000313" key="7">
    <source>
        <dbReference type="EMBL" id="ABD04838.1"/>
    </source>
</evidence>